<evidence type="ECO:0000313" key="2">
    <source>
        <dbReference type="EMBL" id="KGN46577.1"/>
    </source>
</evidence>
<protein>
    <submittedName>
        <fullName evidence="2">Uncharacterized protein</fullName>
    </submittedName>
</protein>
<dbReference type="Proteomes" id="UP000029981">
    <property type="component" value="Chromosome 6"/>
</dbReference>
<feature type="compositionally biased region" description="Polar residues" evidence="1">
    <location>
        <begin position="449"/>
        <end position="460"/>
    </location>
</feature>
<keyword evidence="3" id="KW-1185">Reference proteome</keyword>
<proteinExistence type="predicted"/>
<feature type="compositionally biased region" description="Polar residues" evidence="1">
    <location>
        <begin position="431"/>
        <end position="441"/>
    </location>
</feature>
<accession>A0A0A0KDW7</accession>
<feature type="region of interest" description="Disordered" evidence="1">
    <location>
        <begin position="429"/>
        <end position="468"/>
    </location>
</feature>
<evidence type="ECO:0000313" key="3">
    <source>
        <dbReference type="Proteomes" id="UP000029981"/>
    </source>
</evidence>
<feature type="region of interest" description="Disordered" evidence="1">
    <location>
        <begin position="260"/>
        <end position="282"/>
    </location>
</feature>
<reference evidence="2 3" key="1">
    <citation type="journal article" date="2009" name="Nat. Genet.">
        <title>The genome of the cucumber, Cucumis sativus L.</title>
        <authorList>
            <person name="Huang S."/>
            <person name="Li R."/>
            <person name="Zhang Z."/>
            <person name="Li L."/>
            <person name="Gu X."/>
            <person name="Fan W."/>
            <person name="Lucas W.J."/>
            <person name="Wang X."/>
            <person name="Xie B."/>
            <person name="Ni P."/>
            <person name="Ren Y."/>
            <person name="Zhu H."/>
            <person name="Li J."/>
            <person name="Lin K."/>
            <person name="Jin W."/>
            <person name="Fei Z."/>
            <person name="Li G."/>
            <person name="Staub J."/>
            <person name="Kilian A."/>
            <person name="van der Vossen E.A."/>
            <person name="Wu Y."/>
            <person name="Guo J."/>
            <person name="He J."/>
            <person name="Jia Z."/>
            <person name="Ren Y."/>
            <person name="Tian G."/>
            <person name="Lu Y."/>
            <person name="Ruan J."/>
            <person name="Qian W."/>
            <person name="Wang M."/>
            <person name="Huang Q."/>
            <person name="Li B."/>
            <person name="Xuan Z."/>
            <person name="Cao J."/>
            <person name="Asan"/>
            <person name="Wu Z."/>
            <person name="Zhang J."/>
            <person name="Cai Q."/>
            <person name="Bai Y."/>
            <person name="Zhao B."/>
            <person name="Han Y."/>
            <person name="Li Y."/>
            <person name="Li X."/>
            <person name="Wang S."/>
            <person name="Shi Q."/>
            <person name="Liu S."/>
            <person name="Cho W.K."/>
            <person name="Kim J.Y."/>
            <person name="Xu Y."/>
            <person name="Heller-Uszynska K."/>
            <person name="Miao H."/>
            <person name="Cheng Z."/>
            <person name="Zhang S."/>
            <person name="Wu J."/>
            <person name="Yang Y."/>
            <person name="Kang H."/>
            <person name="Li M."/>
            <person name="Liang H."/>
            <person name="Ren X."/>
            <person name="Shi Z."/>
            <person name="Wen M."/>
            <person name="Jian M."/>
            <person name="Yang H."/>
            <person name="Zhang G."/>
            <person name="Yang Z."/>
            <person name="Chen R."/>
            <person name="Liu S."/>
            <person name="Li J."/>
            <person name="Ma L."/>
            <person name="Liu H."/>
            <person name="Zhou Y."/>
            <person name="Zhao J."/>
            <person name="Fang X."/>
            <person name="Li G."/>
            <person name="Fang L."/>
            <person name="Li Y."/>
            <person name="Liu D."/>
            <person name="Zheng H."/>
            <person name="Zhang Y."/>
            <person name="Qin N."/>
            <person name="Li Z."/>
            <person name="Yang G."/>
            <person name="Yang S."/>
            <person name="Bolund L."/>
            <person name="Kristiansen K."/>
            <person name="Zheng H."/>
            <person name="Li S."/>
            <person name="Zhang X."/>
            <person name="Yang H."/>
            <person name="Wang J."/>
            <person name="Sun R."/>
            <person name="Zhang B."/>
            <person name="Jiang S."/>
            <person name="Wang J."/>
            <person name="Du Y."/>
            <person name="Li S."/>
        </authorList>
    </citation>
    <scope>NUCLEOTIDE SEQUENCE [LARGE SCALE GENOMIC DNA]</scope>
    <source>
        <strain evidence="3">cv. 9930</strain>
    </source>
</reference>
<evidence type="ECO:0000256" key="1">
    <source>
        <dbReference type="SAM" id="MobiDB-lite"/>
    </source>
</evidence>
<dbReference type="PANTHER" id="PTHR34461:SF4">
    <property type="entry name" value="OS01G0101800 PROTEIN"/>
    <property type="match status" value="1"/>
</dbReference>
<dbReference type="Gramene" id="KGN46577">
    <property type="protein sequence ID" value="KGN46577"/>
    <property type="gene ID" value="Csa_6G109720"/>
</dbReference>
<organism evidence="2 3">
    <name type="scientific">Cucumis sativus</name>
    <name type="common">Cucumber</name>
    <dbReference type="NCBI Taxonomy" id="3659"/>
    <lineage>
        <taxon>Eukaryota</taxon>
        <taxon>Viridiplantae</taxon>
        <taxon>Streptophyta</taxon>
        <taxon>Embryophyta</taxon>
        <taxon>Tracheophyta</taxon>
        <taxon>Spermatophyta</taxon>
        <taxon>Magnoliopsida</taxon>
        <taxon>eudicotyledons</taxon>
        <taxon>Gunneridae</taxon>
        <taxon>Pentapetalae</taxon>
        <taxon>rosids</taxon>
        <taxon>fabids</taxon>
        <taxon>Cucurbitales</taxon>
        <taxon>Cucurbitaceae</taxon>
        <taxon>Benincaseae</taxon>
        <taxon>Cucumis</taxon>
    </lineage>
</organism>
<name>A0A0A0KDW7_CUCSA</name>
<reference evidence="2 3" key="4">
    <citation type="journal article" date="2011" name="BMC Genomics">
        <title>RNA-Seq improves annotation of protein-coding genes in the cucumber genome.</title>
        <authorList>
            <person name="Li Z."/>
            <person name="Zhang Z."/>
            <person name="Yan P."/>
            <person name="Huang S."/>
            <person name="Fei Z."/>
            <person name="Lin K."/>
        </authorList>
    </citation>
    <scope>NUCLEOTIDE SEQUENCE [LARGE SCALE GENOMIC DNA]</scope>
    <source>
        <strain evidence="3">cv. 9930</strain>
    </source>
</reference>
<reference evidence="2 3" key="2">
    <citation type="journal article" date="2009" name="PLoS ONE">
        <title>An integrated genetic and cytogenetic map of the cucumber genome.</title>
        <authorList>
            <person name="Ren Y."/>
            <person name="Zhang Z."/>
            <person name="Liu J."/>
            <person name="Staub J.E."/>
            <person name="Han Y."/>
            <person name="Cheng Z."/>
            <person name="Li X."/>
            <person name="Lu J."/>
            <person name="Miao H."/>
            <person name="Kang H."/>
            <person name="Xie B."/>
            <person name="Gu X."/>
            <person name="Wang X."/>
            <person name="Du Y."/>
            <person name="Jin W."/>
            <person name="Huang S."/>
        </authorList>
    </citation>
    <scope>NUCLEOTIDE SEQUENCE [LARGE SCALE GENOMIC DNA]</scope>
    <source>
        <strain evidence="3">cv. 9930</strain>
    </source>
</reference>
<dbReference type="EMBL" id="CM002927">
    <property type="protein sequence ID" value="KGN46577.1"/>
    <property type="molecule type" value="Genomic_DNA"/>
</dbReference>
<dbReference type="AlphaFoldDB" id="A0A0A0KDW7"/>
<dbReference type="OrthoDB" id="766405at2759"/>
<sequence>MESKLRTMPSKRSSVVHQPRALQAGFHLPCKRPKTTLPQPHPEEHASNFFAKDIRIKRVFSPNLQNHSSVSSREPISDRERLITVNGTCSNEDGGVGNTHVECDEGRRCNGKSEEPVHSTPPDVDILTRGFVSASSSGCPRSSNGGVLGDTCVKSDCRFDSVARTGSVLKPCSKRNLFKAPGSIAYKRLLPFLMDNDNYKLQVDPKSKSENNLVKKLNNESDLRNHVKGSSFLGSDTCVKNAIFASGMSCKTTKLNLPPPDNGDTSNFQNGGGFNNSQNTIKEDSGLKKDNAVCASSLDEGLTEQSKNPGIDTLDSGSIFVSEVDNVMSHVSEDSKRDGHFNELRMSSLNSNIVDRPLNEERRDGKLGSSTVGENHCSIATASNKKNGACVRNKLVRNPLVQLKSKYSQFSFSYRRMRPFLEDLFKDNPENCDSGNINSSVPEKEFPTMNLQPPSSNSHNSQDKSEGLVSCNMPVDGNSYTPSMHVLTSKKETDCETDEVLLPAGVDDKLLSPPNLTLHTEQEMLDECNLKTDPQLPGATFLNDQAVLPLYPAASYETLIGEGFRMTSEQSPITSEDCTSLKDRVSGGANIDERNSLAPNSSSVEGGILPGIHINHRKGILKRSTRGCRGICNCLNCSSFRLHAERAFEFSRNQLQDAEEVASDLMKELSYLRGVLEKYSDVAKGDAEYHHSNKVKEACRKASEAELTAKDRLQQMNYELNIHCRITCSQRPNVSFSCEVEKLDIEDVK</sequence>
<dbReference type="PANTHER" id="PTHR34461">
    <property type="entry name" value="EXPRESSED PROTEIN"/>
    <property type="match status" value="1"/>
</dbReference>
<reference evidence="2 3" key="3">
    <citation type="journal article" date="2010" name="BMC Genomics">
        <title>Transcriptome sequencing and comparative analysis of cucumber flowers with different sex types.</title>
        <authorList>
            <person name="Guo S."/>
            <person name="Zheng Y."/>
            <person name="Joung J.G."/>
            <person name="Liu S."/>
            <person name="Zhang Z."/>
            <person name="Crasta O.R."/>
            <person name="Sobral B.W."/>
            <person name="Xu Y."/>
            <person name="Huang S."/>
            <person name="Fei Z."/>
        </authorList>
    </citation>
    <scope>NUCLEOTIDE SEQUENCE [LARGE SCALE GENOMIC DNA]</scope>
    <source>
        <strain evidence="3">cv. 9930</strain>
    </source>
</reference>
<dbReference type="KEGG" id="csv:101214238"/>
<dbReference type="eggNOG" id="ENOG502R3TB">
    <property type="taxonomic scope" value="Eukaryota"/>
</dbReference>
<gene>
    <name evidence="2" type="ORF">Csa_6G109720</name>
</gene>